<dbReference type="Gene3D" id="1.20.1720.10">
    <property type="entry name" value="Multidrug resistance protein D"/>
    <property type="match status" value="1"/>
</dbReference>
<reference evidence="25 26" key="2">
    <citation type="journal article" date="2016" name="Front. Microbiol.">
        <title>Genome and transcriptome sequences reveal the specific parasitism of the nematophagous Purpureocillium lilacinum 36-1.</title>
        <authorList>
            <person name="Xie J."/>
            <person name="Li S."/>
            <person name="Mo C."/>
            <person name="Xiao X."/>
            <person name="Peng D."/>
            <person name="Wang G."/>
            <person name="Xiao Y."/>
        </authorList>
    </citation>
    <scope>NUCLEOTIDE SEQUENCE [LARGE SCALE GENOMIC DNA]</scope>
    <source>
        <strain evidence="25 26">36-1</strain>
    </source>
</reference>
<keyword evidence="13 19" id="KW-0368">Histidine biosynthesis</keyword>
<evidence type="ECO:0000256" key="9">
    <source>
        <dbReference type="ARBA" id="ARBA00022605"/>
    </source>
</evidence>
<dbReference type="InterPro" id="IPR011060">
    <property type="entry name" value="RibuloseP-bd_barrel"/>
</dbReference>
<feature type="region of interest" description="Disordered" evidence="20">
    <location>
        <begin position="1101"/>
        <end position="1138"/>
    </location>
</feature>
<feature type="compositionally biased region" description="Polar residues" evidence="20">
    <location>
        <begin position="1797"/>
        <end position="1808"/>
    </location>
</feature>
<feature type="transmembrane region" description="Helical" evidence="21">
    <location>
        <begin position="523"/>
        <end position="546"/>
    </location>
</feature>
<feature type="domain" description="PH" evidence="22">
    <location>
        <begin position="2368"/>
        <end position="2488"/>
    </location>
</feature>
<dbReference type="InterPro" id="IPR011993">
    <property type="entry name" value="PH-like_dom_sf"/>
</dbReference>
<feature type="transmembrane region" description="Helical" evidence="21">
    <location>
        <begin position="321"/>
        <end position="341"/>
    </location>
</feature>
<feature type="compositionally biased region" description="Polar residues" evidence="20">
    <location>
        <begin position="1398"/>
        <end position="1408"/>
    </location>
</feature>
<evidence type="ECO:0000256" key="2">
    <source>
        <dbReference type="ARBA" id="ARBA00004127"/>
    </source>
</evidence>
<dbReference type="InterPro" id="IPR036259">
    <property type="entry name" value="MFS_trans_sf"/>
</dbReference>
<evidence type="ECO:0000256" key="5">
    <source>
        <dbReference type="ARBA" id="ARBA00009667"/>
    </source>
</evidence>
<dbReference type="PROSITE" id="PS50003">
    <property type="entry name" value="PH_DOMAIN"/>
    <property type="match status" value="1"/>
</dbReference>
<dbReference type="SUPFAM" id="SSF51366">
    <property type="entry name" value="Ribulose-phoshate binding barrel"/>
    <property type="match status" value="1"/>
</dbReference>
<keyword evidence="27" id="KW-1185">Reference proteome</keyword>
<keyword evidence="15" id="KW-0413">Isomerase</keyword>
<feature type="compositionally biased region" description="Basic and acidic residues" evidence="20">
    <location>
        <begin position="1672"/>
        <end position="1683"/>
    </location>
</feature>
<dbReference type="PANTHER" id="PTHR36100">
    <property type="entry name" value="BUD SITE SELECTION PROTEIN 4"/>
    <property type="match status" value="1"/>
</dbReference>
<dbReference type="InterPro" id="IPR006062">
    <property type="entry name" value="His_biosynth"/>
</dbReference>
<dbReference type="PROSITE" id="PS50850">
    <property type="entry name" value="MFS"/>
    <property type="match status" value="1"/>
</dbReference>
<reference evidence="25" key="1">
    <citation type="submission" date="2015-05" db="EMBL/GenBank/DDBJ databases">
        <authorList>
            <person name="Wang D.B."/>
            <person name="Wang M."/>
        </authorList>
    </citation>
    <scope>NUCLEOTIDE SEQUENCE</scope>
    <source>
        <strain evidence="25">36-1</strain>
    </source>
</reference>
<dbReference type="GO" id="GO:0016020">
    <property type="term" value="C:membrane"/>
    <property type="evidence" value="ECO:0007669"/>
    <property type="project" value="UniProtKB-ARBA"/>
</dbReference>
<dbReference type="GO" id="GO:0000105">
    <property type="term" value="P:L-histidine biosynthetic process"/>
    <property type="evidence" value="ECO:0007669"/>
    <property type="project" value="UniProtKB-UniPathway"/>
</dbReference>
<sequence length="2536" mass="277196">MEKQVKGPSGPLVHDAPTSNGVDDAPAPSVTGDSNSETSGKSHEFNEQTNYVPKRTIITIFLACASVDLLALMDQTTLAASLYIIGNALGSTDQVSWIASGYFITSTVGQLLYGRLSDIWSRKVVLLTGLAIFFFGSLASSLSKSVLQLTIFRAFTGIGGGGLMTVAQLIVSDVVPLRERGKYQGILGAVVAIANGIGPVIGGALSSKSTDSWRWIFRLNLPLTFLTTFCVVFFMPLKRVQGDWKLKLKAVDFLGIFLALAGMTVVILGLTWGGREHPWDSAHVIATLVVGTVVSISFVLWQWKGPRYPLVPLHIFKSKIVNGACLTMAINGWNFVMQVYYVPSFYQLVYGYSATKSGAMLLPITIVQTLSSTLSGLVVHWVGRYRECILFGWVCWAVGLGLMSTLDETTGVGKQIGYALLIGVGVGNTLQPALIATQAGVERRDMAVVTSFRNFVRNLGSTLGLAVSGTILNNVLASDLGSLGLDKATSKTLLSNPQTFLDTVSEADAQRIRSILIPAYRQGFRVIFIVGASLAAFAFVLAFVLMPQVELSRPDDAKLKEEVAPHHQSQLKQAPVTELTTSTPPKRTSQHDDHRIVRDKMTKFRPCIDLHAGQVKQIVGGTLDSTSAALQTNYVSQHPAAYYAQLYKDNALEGSHVIMLGPGNEESARQALQAWPGHLQVGGGINDKNAKEWMEAGASKIIITSYLFPDGHFSQARLDAVLEQLGGNKNKLVIDLSCRRRGEDSWFVAMNKWQTITDMEVNQASIKALEPYCSEFLIHAADNEGLQRGIDEKLVERLARWCSIPVTYAGGGRNLEDLELVKKLSGGKVDLTIGSALDCFGGSGVKFDDCTQPARSMGSSSQGHSIAEGTQPGSGSQPSVSMDFGKAGCSTSAGFSRLAIGPGRASRHERLADDDKRTMMGDHFNHTNGAHCLCSPSSQTLVRCRGDSSSPQGRLFLEPPASSQWPAGGRGQAGAAVALSRHGNAQRRPPMLFTFCAANHAAAGRHPRRACLKRQTVTSSRIPFCLLPSLELNRRRKPCFRIVNGTASSNRVVAVAVAFAAVSPLARSSVHSFVPAVMASEPVCRVPFPVLPRESKHAVEGVADSDPWGAGASSTHSQKHAQLVAHKDGRQQSAPPSLRDFSHREAAQLAQLATVYPNKGLLPSPPLSSLVLPSQALTLCTKASVPGNDSSPFQSSPLDSATSPRLFWQNRNAENMFAGARSGSTSPTRRSSIERLQRASRVRNSNILALEQKQEYDPTRIPHIERPLAKVQGNSFASSSSSGGLRSSDSEPRAFDSKSSLSMMSPSKTSPLVASNGPGALPRAPTPSKGQASPTKSSLSPTKFNKGIFDPEAGTWSGHSSVDEHGLPEGRFLHRHPKSVTFDAAPPQINEYEMATPDLSSVGTNSREGSYESVDDDDDDDVMYDPGHIGLQDDSFDASLEDTDKTPVVGPDDWRGESPMTHHNNPVEFEGSPMPENIPSVASPARPSHQRTDSANSNGDHRPLPPLPGLGHVRNQSAASEPASPGLSATAERMLGGSSHRSLPVPPPASASKLDIQSFGNGKMTLEERLKLMMLSDDSNGKTAAEQQRERRLRRGASRDRGSTPQSEADSTNDLEAAEEDDTVGDISLLGDYEMPSRISRESIMRRVNGNTTHRDSEYQFSSPAATPVSHRSPERSPERAELIDPDIPLPSTEESILEEEEEYEQEDSVIITRNHEEDDVLDLYGDDLDEMEDGDSQIQQADAESNYSDNEQAPGTTDKESTEAGVTTPRANSPAPFLSLGASIPDLAPAFAHTAFSTERTSVTPPVSQDGVKETAADPEAGRVKRPGTPERRMSKPEYDGTGWGEPEDDEDDEPGTPDSVIHHPMDESEDEQEARDSPVIPERVATIKSASGSKLKTRLSNTPADLAAMREARRQVSQEVPTVPPIPEKHRNRLSQNYGDIQDTVPEESLERHPSLKNRSLTLDIDMGLSLDQDFERVIEAQKVDITLSPSERSVKAPKTHGRTPRDPLLKEIDANVTIRSQRGYLMRQNTKVVTASDKDGEMTWKARSANNSPIKTDRPQSWVVEPWNGQVRQRSASRKRPANNGPVPPLPGQDSNATAINHSVEDDAQSEATIDSGERGRLFVKVMGVKDLDLPLPKNERTWFSLTLDNGVHCVTTAWLELARNAPIGQEFELVVPNDLEFQLTLNVKLEKPLPEELPIASAKMAKTKTSTFSRVFASPKKRREMEMRQKAEEERFAQQQRDALARRNNAPTGYELLSPLAAEDGSFARAYVCLKEHESRCFGRPYMAEVACFNEWATEEESFASSVKSKRGNNGIVRRAPYKIGKLELQLLFVPRPKNSKDEDMPKSMNSCVRELRAAEERLSRNWEGHLSQQGGDCPYWRRRYFKLVGAKLTAYHEATRQPRATINLGNAKRLIDDRRALTEKETVNKGKRRRSAFAEEEEGYMFVEEGFRIRFNNGEVIDFYADTAEDKEGWMKVLSDVIGRSDGGVEEDSNGVRSRAKWCELVLKREQELRRRAEGRRVHSRTKSTLL</sequence>
<feature type="transmembrane region" description="Helical" evidence="21">
    <location>
        <begin position="418"/>
        <end position="436"/>
    </location>
</feature>
<dbReference type="FunFam" id="2.30.29.30:FF:000311">
    <property type="entry name" value="GTP binding protein (Bud4)"/>
    <property type="match status" value="1"/>
</dbReference>
<feature type="region of interest" description="Disordered" evidence="20">
    <location>
        <begin position="2046"/>
        <end position="2101"/>
    </location>
</feature>
<feature type="transmembrane region" description="Helical" evidence="21">
    <location>
        <begin position="282"/>
        <end position="301"/>
    </location>
</feature>
<evidence type="ECO:0000256" key="7">
    <source>
        <dbReference type="ARBA" id="ARBA00018464"/>
    </source>
</evidence>
<feature type="transmembrane region" description="Helical" evidence="21">
    <location>
        <begin position="149"/>
        <end position="171"/>
    </location>
</feature>
<feature type="compositionally biased region" description="Acidic residues" evidence="20">
    <location>
        <begin position="1847"/>
        <end position="1857"/>
    </location>
</feature>
<comment type="caution">
    <text evidence="25">The sequence shown here is derived from an EMBL/GenBank/DDBJ whole genome shotgun (WGS) entry which is preliminary data.</text>
</comment>
<dbReference type="GO" id="GO:0005525">
    <property type="term" value="F:GTP binding"/>
    <property type="evidence" value="ECO:0007669"/>
    <property type="project" value="TreeGrafter"/>
</dbReference>
<evidence type="ECO:0000256" key="15">
    <source>
        <dbReference type="ARBA" id="ARBA00023235"/>
    </source>
</evidence>
<dbReference type="CDD" id="cd13278">
    <property type="entry name" value="PH_Bud4"/>
    <property type="match status" value="1"/>
</dbReference>
<feature type="transmembrane region" description="Helical" evidence="21">
    <location>
        <begin position="183"/>
        <end position="205"/>
    </location>
</feature>
<evidence type="ECO:0000256" key="16">
    <source>
        <dbReference type="ARBA" id="ARBA00023306"/>
    </source>
</evidence>
<dbReference type="Pfam" id="PF07690">
    <property type="entry name" value="MFS_1"/>
    <property type="match status" value="1"/>
</dbReference>
<keyword evidence="8" id="KW-0813">Transport</keyword>
<evidence type="ECO:0000256" key="11">
    <source>
        <dbReference type="ARBA" id="ARBA00022692"/>
    </source>
</evidence>
<dbReference type="Gene3D" id="3.20.20.70">
    <property type="entry name" value="Aldolase class I"/>
    <property type="match status" value="1"/>
</dbReference>
<keyword evidence="12 21" id="KW-1133">Transmembrane helix</keyword>
<feature type="transmembrane region" description="Helical" evidence="21">
    <location>
        <begin position="361"/>
        <end position="382"/>
    </location>
</feature>
<feature type="compositionally biased region" description="Acidic residues" evidence="20">
    <location>
        <begin position="1611"/>
        <end position="1624"/>
    </location>
</feature>
<feature type="region of interest" description="Disordered" evidence="20">
    <location>
        <begin position="1"/>
        <end position="46"/>
    </location>
</feature>
<dbReference type="InterPro" id="IPR011858">
    <property type="entry name" value="His6/HISN3"/>
</dbReference>
<keyword evidence="10" id="KW-0132">Cell division</keyword>
<feature type="transmembrane region" description="Helical" evidence="21">
    <location>
        <begin position="97"/>
        <end position="113"/>
    </location>
</feature>
<organism evidence="25 26">
    <name type="scientific">Purpureocillium lilacinum</name>
    <name type="common">Paecilomyces lilacinus</name>
    <dbReference type="NCBI Taxonomy" id="33203"/>
    <lineage>
        <taxon>Eukaryota</taxon>
        <taxon>Fungi</taxon>
        <taxon>Dikarya</taxon>
        <taxon>Ascomycota</taxon>
        <taxon>Pezizomycotina</taxon>
        <taxon>Sordariomycetes</taxon>
        <taxon>Hypocreomycetidae</taxon>
        <taxon>Hypocreales</taxon>
        <taxon>Ophiocordycipitaceae</taxon>
        <taxon>Purpureocillium</taxon>
    </lineage>
</organism>
<feature type="region of interest" description="Disordered" evidence="20">
    <location>
        <begin position="1797"/>
        <end position="1883"/>
    </location>
</feature>
<feature type="compositionally biased region" description="Low complexity" evidence="20">
    <location>
        <begin position="1273"/>
        <end position="1287"/>
    </location>
</feature>
<evidence type="ECO:0000256" key="18">
    <source>
        <dbReference type="ARBA" id="ARBA00031376"/>
    </source>
</evidence>
<dbReference type="PANTHER" id="PTHR36100:SF1">
    <property type="entry name" value="BUD SITE SELECTION PROTEIN 4"/>
    <property type="match status" value="1"/>
</dbReference>
<protein>
    <recommendedName>
        <fullName evidence="7">1-(5-phosphoribosyl)-5-[(5-phosphoribosylamino)methylideneamino] imidazole-4-carboxamide isomerase</fullName>
        <ecNumber evidence="6">5.3.1.16</ecNumber>
    </recommendedName>
    <alternativeName>
        <fullName evidence="18">5-proFAR isomerase</fullName>
    </alternativeName>
    <alternativeName>
        <fullName evidence="17">Phosphoribosylformimino-5-aminoimidazole carboxamide ribotide isomerase</fullName>
    </alternativeName>
</protein>
<evidence type="ECO:0000313" key="24">
    <source>
        <dbReference type="EMBL" id="KAK4092480.1"/>
    </source>
</evidence>
<dbReference type="CDD" id="cd17502">
    <property type="entry name" value="MFS_Azr1_MDR_like"/>
    <property type="match status" value="1"/>
</dbReference>
<dbReference type="FunFam" id="3.20.20.70:FF:000110">
    <property type="entry name" value="1-(5-phosphoribosyl)-5-[(5-phosphoribosylamino)methylideneamino] imidazole-4-carboxamide isomerase, chloroplastic"/>
    <property type="match status" value="1"/>
</dbReference>
<dbReference type="Gene3D" id="1.20.1250.20">
    <property type="entry name" value="MFS general substrate transporter like domains"/>
    <property type="match status" value="1"/>
</dbReference>
<dbReference type="Pfam" id="PF08174">
    <property type="entry name" value="Anillin"/>
    <property type="match status" value="1"/>
</dbReference>
<feature type="compositionally biased region" description="Acidic residues" evidence="20">
    <location>
        <begin position="1413"/>
        <end position="1423"/>
    </location>
</feature>
<name>A0A2U3EJV1_PURLI</name>
<dbReference type="Pfam" id="PF00977">
    <property type="entry name" value="His_biosynth"/>
    <property type="match status" value="1"/>
</dbReference>
<gene>
    <name evidence="25" type="ORF">PCL_08093</name>
    <name evidence="24" type="ORF">Purlil1_3101</name>
</gene>
<dbReference type="GO" id="GO:0003949">
    <property type="term" value="F:1-(5-phosphoribosyl)-5-[(5-phosphoribosylamino)methylideneamino]imidazole-4-carboxamide isomerase activity"/>
    <property type="evidence" value="ECO:0007669"/>
    <property type="project" value="UniProtKB-EC"/>
</dbReference>
<evidence type="ECO:0000256" key="20">
    <source>
        <dbReference type="SAM" id="MobiDB-lite"/>
    </source>
</evidence>
<feature type="region of interest" description="Disordered" evidence="20">
    <location>
        <begin position="852"/>
        <end position="880"/>
    </location>
</feature>
<evidence type="ECO:0000256" key="14">
    <source>
        <dbReference type="ARBA" id="ARBA00023136"/>
    </source>
</evidence>
<evidence type="ECO:0000313" key="26">
    <source>
        <dbReference type="Proteomes" id="UP000245956"/>
    </source>
</evidence>
<keyword evidence="14 21" id="KW-0472">Membrane</keyword>
<comment type="subcellular location">
    <subcellularLocation>
        <location evidence="2">Endomembrane system</location>
        <topology evidence="2">Multi-pass membrane protein</topology>
    </subcellularLocation>
</comment>
<feature type="transmembrane region" description="Helical" evidence="21">
    <location>
        <begin position="249"/>
        <end position="270"/>
    </location>
</feature>
<dbReference type="Proteomes" id="UP001287286">
    <property type="component" value="Unassembled WGS sequence"/>
</dbReference>
<dbReference type="EMBL" id="JAWRVI010000008">
    <property type="protein sequence ID" value="KAK4092480.1"/>
    <property type="molecule type" value="Genomic_DNA"/>
</dbReference>
<dbReference type="InterPro" id="IPR052007">
    <property type="entry name" value="Bud4"/>
</dbReference>
<keyword evidence="9 19" id="KW-0028">Amino-acid biosynthesis</keyword>
<dbReference type="InterPro" id="IPR020846">
    <property type="entry name" value="MFS_dom"/>
</dbReference>
<comment type="pathway">
    <text evidence="3">Amino-acid biosynthesis; L-histidine biosynthesis; L-histidine from 5-phospho-alpha-D-ribose 1-diphosphate: step 4/9.</text>
</comment>
<dbReference type="Pfam" id="PF00169">
    <property type="entry name" value="PH"/>
    <property type="match status" value="1"/>
</dbReference>
<feature type="transmembrane region" description="Helical" evidence="21">
    <location>
        <begin position="125"/>
        <end position="143"/>
    </location>
</feature>
<dbReference type="EMBL" id="LCWV01000003">
    <property type="protein sequence ID" value="PWI74779.1"/>
    <property type="molecule type" value="Genomic_DNA"/>
</dbReference>
<evidence type="ECO:0000256" key="17">
    <source>
        <dbReference type="ARBA" id="ARBA00030547"/>
    </source>
</evidence>
<evidence type="ECO:0000259" key="22">
    <source>
        <dbReference type="PROSITE" id="PS50003"/>
    </source>
</evidence>
<dbReference type="GO" id="GO:0046943">
    <property type="term" value="F:carboxylic acid transmembrane transporter activity"/>
    <property type="evidence" value="ECO:0007669"/>
    <property type="project" value="UniProtKB-ARBA"/>
</dbReference>
<reference evidence="24" key="3">
    <citation type="submission" date="2023-11" db="EMBL/GenBank/DDBJ databases">
        <authorList>
            <person name="Beijen E."/>
            <person name="Ohm R.A."/>
        </authorList>
    </citation>
    <scope>NUCLEOTIDE SEQUENCE</scope>
    <source>
        <strain evidence="24">CBS 150709</strain>
    </source>
</reference>
<dbReference type="UniPathway" id="UPA00031">
    <property type="reaction ID" value="UER00009"/>
</dbReference>
<feature type="compositionally biased region" description="Basic and acidic residues" evidence="20">
    <location>
        <begin position="1812"/>
        <end position="1840"/>
    </location>
</feature>
<evidence type="ECO:0000256" key="21">
    <source>
        <dbReference type="SAM" id="Phobius"/>
    </source>
</evidence>
<dbReference type="EC" id="5.3.1.16" evidence="6"/>
<dbReference type="InterPro" id="IPR012966">
    <property type="entry name" value="AHD"/>
</dbReference>
<evidence type="ECO:0000259" key="23">
    <source>
        <dbReference type="PROSITE" id="PS50850"/>
    </source>
</evidence>
<feature type="region of interest" description="Disordered" evidence="20">
    <location>
        <begin position="1218"/>
        <end position="1238"/>
    </location>
</feature>
<feature type="compositionally biased region" description="Polar residues" evidence="20">
    <location>
        <begin position="853"/>
        <end position="864"/>
    </location>
</feature>
<evidence type="ECO:0000313" key="25">
    <source>
        <dbReference type="EMBL" id="PWI74779.1"/>
    </source>
</evidence>
<comment type="similarity">
    <text evidence="4">Belongs to the major facilitator superfamily.</text>
</comment>
<dbReference type="InterPro" id="IPR011701">
    <property type="entry name" value="MFS"/>
</dbReference>
<dbReference type="GO" id="GO:0051301">
    <property type="term" value="P:cell division"/>
    <property type="evidence" value="ECO:0007669"/>
    <property type="project" value="UniProtKB-KW"/>
</dbReference>
<dbReference type="CDD" id="cd04723">
    <property type="entry name" value="HisA_HisF"/>
    <property type="match status" value="1"/>
</dbReference>
<feature type="transmembrane region" description="Helical" evidence="21">
    <location>
        <begin position="217"/>
        <end position="237"/>
    </location>
</feature>
<dbReference type="Proteomes" id="UP000245956">
    <property type="component" value="Unassembled WGS sequence"/>
</dbReference>
<feature type="compositionally biased region" description="Polar residues" evidence="20">
    <location>
        <begin position="1328"/>
        <end position="1343"/>
    </location>
</feature>
<proteinExistence type="inferred from homology"/>
<feature type="transmembrane region" description="Helical" evidence="21">
    <location>
        <begin position="57"/>
        <end position="85"/>
    </location>
</feature>
<evidence type="ECO:0000256" key="19">
    <source>
        <dbReference type="RuleBase" id="RU003657"/>
    </source>
</evidence>
<feature type="transmembrane region" description="Helical" evidence="21">
    <location>
        <begin position="389"/>
        <end position="406"/>
    </location>
</feature>
<dbReference type="Gene3D" id="2.30.29.30">
    <property type="entry name" value="Pleckstrin-homology domain (PH domain)/Phosphotyrosine-binding domain (PTB)"/>
    <property type="match status" value="1"/>
</dbReference>
<dbReference type="GO" id="GO:0012505">
    <property type="term" value="C:endomembrane system"/>
    <property type="evidence" value="ECO:0007669"/>
    <property type="project" value="UniProtKB-SubCell"/>
</dbReference>
<feature type="compositionally biased region" description="Acidic residues" evidence="20">
    <location>
        <begin position="1718"/>
        <end position="1736"/>
    </location>
</feature>
<evidence type="ECO:0000256" key="3">
    <source>
        <dbReference type="ARBA" id="ARBA00005133"/>
    </source>
</evidence>
<dbReference type="SUPFAM" id="SSF103473">
    <property type="entry name" value="MFS general substrate transporter"/>
    <property type="match status" value="1"/>
</dbReference>
<feature type="compositionally biased region" description="Low complexity" evidence="20">
    <location>
        <begin position="1221"/>
        <end position="1230"/>
    </location>
</feature>
<evidence type="ECO:0000256" key="6">
    <source>
        <dbReference type="ARBA" id="ARBA00012550"/>
    </source>
</evidence>
<feature type="region of interest" description="Disordered" evidence="20">
    <location>
        <begin position="562"/>
        <end position="594"/>
    </location>
</feature>
<feature type="compositionally biased region" description="Polar residues" evidence="20">
    <location>
        <begin position="567"/>
        <end position="587"/>
    </location>
</feature>
<dbReference type="InterPro" id="IPR001849">
    <property type="entry name" value="PH_domain"/>
</dbReference>
<keyword evidence="16" id="KW-0131">Cell cycle</keyword>
<evidence type="ECO:0000256" key="12">
    <source>
        <dbReference type="ARBA" id="ARBA00022989"/>
    </source>
</evidence>
<feature type="compositionally biased region" description="Basic and acidic residues" evidence="20">
    <location>
        <begin position="1361"/>
        <end position="1372"/>
    </location>
</feature>
<accession>A0A2U3EJV1</accession>
<evidence type="ECO:0000313" key="27">
    <source>
        <dbReference type="Proteomes" id="UP001287286"/>
    </source>
</evidence>
<feature type="compositionally biased region" description="Polar residues" evidence="20">
    <location>
        <begin position="871"/>
        <end position="880"/>
    </location>
</feature>
<evidence type="ECO:0000256" key="4">
    <source>
        <dbReference type="ARBA" id="ARBA00008335"/>
    </source>
</evidence>
<comment type="catalytic activity">
    <reaction evidence="1">
        <text>1-(5-phospho-beta-D-ribosyl)-5-[(5-phospho-beta-D-ribosylamino)methylideneamino]imidazole-4-carboxamide = 5-[(5-phospho-1-deoxy-D-ribulos-1-ylimino)methylamino]-1-(5-phospho-beta-D-ribosyl)imidazole-4-carboxamide</text>
        <dbReference type="Rhea" id="RHEA:15469"/>
        <dbReference type="ChEBI" id="CHEBI:58435"/>
        <dbReference type="ChEBI" id="CHEBI:58525"/>
        <dbReference type="EC" id="5.3.1.16"/>
    </reaction>
</comment>
<dbReference type="FunFam" id="1.20.1720.10:FF:000013">
    <property type="entry name" value="Related to multidrug resistance proteins"/>
    <property type="match status" value="1"/>
</dbReference>
<reference evidence="24 27" key="4">
    <citation type="journal article" date="2024" name="Microbiol. Resour. Announc.">
        <title>Genome annotations for the ascomycete fungi Trichoderma harzianum, Trichoderma aggressivum, and Purpureocillium lilacinum.</title>
        <authorList>
            <person name="Beijen E.P.W."/>
            <person name="Ohm R.A."/>
        </authorList>
    </citation>
    <scope>NUCLEOTIDE SEQUENCE [LARGE SCALE GENOMIC DNA]</scope>
    <source>
        <strain evidence="24 27">CBS 150709</strain>
    </source>
</reference>
<feature type="compositionally biased region" description="Acidic residues" evidence="20">
    <location>
        <begin position="1696"/>
        <end position="1708"/>
    </location>
</feature>
<feature type="region of interest" description="Disordered" evidence="20">
    <location>
        <begin position="1572"/>
        <end position="1783"/>
    </location>
</feature>
<dbReference type="InterPro" id="IPR013785">
    <property type="entry name" value="Aldolase_TIM"/>
</dbReference>
<feature type="compositionally biased region" description="Polar residues" evidence="20">
    <location>
        <begin position="1737"/>
        <end position="1756"/>
    </location>
</feature>
<feature type="region of interest" description="Disordered" evidence="20">
    <location>
        <begin position="1266"/>
        <end position="1559"/>
    </location>
</feature>
<feature type="compositionally biased region" description="Low complexity" evidence="20">
    <location>
        <begin position="1297"/>
        <end position="1312"/>
    </location>
</feature>
<evidence type="ECO:0000256" key="8">
    <source>
        <dbReference type="ARBA" id="ARBA00022448"/>
    </source>
</evidence>
<evidence type="ECO:0000256" key="1">
    <source>
        <dbReference type="ARBA" id="ARBA00000901"/>
    </source>
</evidence>
<comment type="similarity">
    <text evidence="5 19">Belongs to the HisA/HisF family.</text>
</comment>
<keyword evidence="11 21" id="KW-0812">Transmembrane</keyword>
<dbReference type="SMART" id="SM00233">
    <property type="entry name" value="PH"/>
    <property type="match status" value="1"/>
</dbReference>
<dbReference type="PRINTS" id="PR01036">
    <property type="entry name" value="TCRTETB"/>
</dbReference>
<dbReference type="SUPFAM" id="SSF50729">
    <property type="entry name" value="PH domain-like"/>
    <property type="match status" value="1"/>
</dbReference>
<evidence type="ECO:0000256" key="10">
    <source>
        <dbReference type="ARBA" id="ARBA00022618"/>
    </source>
</evidence>
<feature type="domain" description="Major facilitator superfamily (MFS) profile" evidence="23">
    <location>
        <begin position="60"/>
        <end position="550"/>
    </location>
</feature>
<evidence type="ECO:0000256" key="13">
    <source>
        <dbReference type="ARBA" id="ARBA00023102"/>
    </source>
</evidence>
<dbReference type="NCBIfam" id="TIGR02129">
    <property type="entry name" value="hisA_euk"/>
    <property type="match status" value="1"/>
</dbReference>